<accession>A0A6A6HPU8</accession>
<reference evidence="2" key="1">
    <citation type="journal article" date="2020" name="Stud. Mycol.">
        <title>101 Dothideomycetes genomes: a test case for predicting lifestyles and emergence of pathogens.</title>
        <authorList>
            <person name="Haridas S."/>
            <person name="Albert R."/>
            <person name="Binder M."/>
            <person name="Bloem J."/>
            <person name="Labutti K."/>
            <person name="Salamov A."/>
            <person name="Andreopoulos B."/>
            <person name="Baker S."/>
            <person name="Barry K."/>
            <person name="Bills G."/>
            <person name="Bluhm B."/>
            <person name="Cannon C."/>
            <person name="Castanera R."/>
            <person name="Culley D."/>
            <person name="Daum C."/>
            <person name="Ezra D."/>
            <person name="Gonzalez J."/>
            <person name="Henrissat B."/>
            <person name="Kuo A."/>
            <person name="Liang C."/>
            <person name="Lipzen A."/>
            <person name="Lutzoni F."/>
            <person name="Magnuson J."/>
            <person name="Mondo S."/>
            <person name="Nolan M."/>
            <person name="Ohm R."/>
            <person name="Pangilinan J."/>
            <person name="Park H.-J."/>
            <person name="Ramirez L."/>
            <person name="Alfaro M."/>
            <person name="Sun H."/>
            <person name="Tritt A."/>
            <person name="Yoshinaga Y."/>
            <person name="Zwiers L.-H."/>
            <person name="Turgeon B."/>
            <person name="Goodwin S."/>
            <person name="Spatafora J."/>
            <person name="Crous P."/>
            <person name="Grigoriev I."/>
        </authorList>
    </citation>
    <scope>NUCLEOTIDE SEQUENCE</scope>
    <source>
        <strain evidence="2">Tuck. ex Michener</strain>
    </source>
</reference>
<dbReference type="OrthoDB" id="4676at2759"/>
<organism evidence="2 3">
    <name type="scientific">Viridothelium virens</name>
    <name type="common">Speckled blister lichen</name>
    <name type="synonym">Trypethelium virens</name>
    <dbReference type="NCBI Taxonomy" id="1048519"/>
    <lineage>
        <taxon>Eukaryota</taxon>
        <taxon>Fungi</taxon>
        <taxon>Dikarya</taxon>
        <taxon>Ascomycota</taxon>
        <taxon>Pezizomycotina</taxon>
        <taxon>Dothideomycetes</taxon>
        <taxon>Dothideomycetes incertae sedis</taxon>
        <taxon>Trypetheliales</taxon>
        <taxon>Trypetheliaceae</taxon>
        <taxon>Viridothelium</taxon>
    </lineage>
</organism>
<proteinExistence type="predicted"/>
<evidence type="ECO:0000256" key="1">
    <source>
        <dbReference type="SAM" id="MobiDB-lite"/>
    </source>
</evidence>
<gene>
    <name evidence="2" type="ORF">EV356DRAFT_438127</name>
</gene>
<protein>
    <submittedName>
        <fullName evidence="2">Uncharacterized protein</fullName>
    </submittedName>
</protein>
<dbReference type="AlphaFoldDB" id="A0A6A6HPU8"/>
<evidence type="ECO:0000313" key="2">
    <source>
        <dbReference type="EMBL" id="KAF2240027.1"/>
    </source>
</evidence>
<feature type="compositionally biased region" description="Basic and acidic residues" evidence="1">
    <location>
        <begin position="1"/>
        <end position="21"/>
    </location>
</feature>
<sequence length="312" mass="34793">MAKSEEVGREAHGSESKDQEGASRPANGTVERKGAKKRKQPAPSEPNKQPRRSSRRAPESETSPSQVFKFLISKEASKLCIPSDEADAISEDAKLRTYTNSTATFSPFEELLCALILSRPISHRLGLRSIRTIFNSPYEFTNPKAIKEAGSEKRHQALWDAKTQHKQKTVEEMELLADAFDGEGKDPVGLEHVRKEGEYDMEAERDILKKSVKGLGQTGLDIFFRRIQWTWSTAYPFIDSRTAASLDKIGLPSDAEELQKVLDEVWSDINNTVKGKDEDEAKRKAFVIALERAIGADLESKTDEVLAEAGKT</sequence>
<dbReference type="EMBL" id="ML991771">
    <property type="protein sequence ID" value="KAF2240027.1"/>
    <property type="molecule type" value="Genomic_DNA"/>
</dbReference>
<dbReference type="Proteomes" id="UP000800092">
    <property type="component" value="Unassembled WGS sequence"/>
</dbReference>
<keyword evidence="3" id="KW-1185">Reference proteome</keyword>
<feature type="region of interest" description="Disordered" evidence="1">
    <location>
        <begin position="1"/>
        <end position="65"/>
    </location>
</feature>
<name>A0A6A6HPU8_VIRVR</name>
<evidence type="ECO:0000313" key="3">
    <source>
        <dbReference type="Proteomes" id="UP000800092"/>
    </source>
</evidence>